<proteinExistence type="predicted"/>
<dbReference type="Proteomes" id="UP000759131">
    <property type="component" value="Unassembled WGS sequence"/>
</dbReference>
<dbReference type="EMBL" id="OC860886">
    <property type="protein sequence ID" value="CAD7628984.1"/>
    <property type="molecule type" value="Genomic_DNA"/>
</dbReference>
<organism evidence="1">
    <name type="scientific">Medioppia subpectinata</name>
    <dbReference type="NCBI Taxonomy" id="1979941"/>
    <lineage>
        <taxon>Eukaryota</taxon>
        <taxon>Metazoa</taxon>
        <taxon>Ecdysozoa</taxon>
        <taxon>Arthropoda</taxon>
        <taxon>Chelicerata</taxon>
        <taxon>Arachnida</taxon>
        <taxon>Acari</taxon>
        <taxon>Acariformes</taxon>
        <taxon>Sarcoptiformes</taxon>
        <taxon>Oribatida</taxon>
        <taxon>Brachypylina</taxon>
        <taxon>Oppioidea</taxon>
        <taxon>Oppiidae</taxon>
        <taxon>Medioppia</taxon>
    </lineage>
</organism>
<name>A0A7R9Q1N2_9ACAR</name>
<keyword evidence="2" id="KW-1185">Reference proteome</keyword>
<accession>A0A7R9Q1N2</accession>
<evidence type="ECO:0000313" key="2">
    <source>
        <dbReference type="Proteomes" id="UP000759131"/>
    </source>
</evidence>
<dbReference type="EMBL" id="CAJPIZ010006311">
    <property type="protein sequence ID" value="CAG2109414.1"/>
    <property type="molecule type" value="Genomic_DNA"/>
</dbReference>
<reference evidence="1" key="1">
    <citation type="submission" date="2020-11" db="EMBL/GenBank/DDBJ databases">
        <authorList>
            <person name="Tran Van P."/>
        </authorList>
    </citation>
    <scope>NUCLEOTIDE SEQUENCE</scope>
</reference>
<evidence type="ECO:0000313" key="1">
    <source>
        <dbReference type="EMBL" id="CAD7628984.1"/>
    </source>
</evidence>
<sequence length="78" mass="9233">MVGYNETCIEDRQCQALDTNSHCLPSDEMSKRARNSTHLMEFKYPHSLSPKVIVSKYFNTNDSEDEIYLKPKEYIKKW</sequence>
<dbReference type="AlphaFoldDB" id="A0A7R9Q1N2"/>
<gene>
    <name evidence="1" type="ORF">OSB1V03_LOCUS9402</name>
</gene>
<protein>
    <submittedName>
        <fullName evidence="1">Uncharacterized protein</fullName>
    </submittedName>
</protein>